<dbReference type="Gene3D" id="3.40.50.2020">
    <property type="match status" value="1"/>
</dbReference>
<gene>
    <name evidence="2" type="ORF">BCF38_101537</name>
    <name evidence="3" type="ORF">SAMN05421539_101537</name>
</gene>
<feature type="domain" description="Phosphoribosyltransferase" evidence="1">
    <location>
        <begin position="54"/>
        <end position="187"/>
    </location>
</feature>
<dbReference type="InterPro" id="IPR029057">
    <property type="entry name" value="PRTase-like"/>
</dbReference>
<evidence type="ECO:0000259" key="1">
    <source>
        <dbReference type="Pfam" id="PF00156"/>
    </source>
</evidence>
<reference evidence="2 4" key="2">
    <citation type="submission" date="2018-03" db="EMBL/GenBank/DDBJ databases">
        <title>Genomic Encyclopedia of Archaeal and Bacterial Type Strains, Phase II (KMG-II): from individual species to whole genera.</title>
        <authorList>
            <person name="Goeker M."/>
        </authorList>
    </citation>
    <scope>NUCLEOTIDE SEQUENCE [LARGE SCALE GENOMIC DNA]</scope>
    <source>
        <strain evidence="2 4">DSM 25227</strain>
    </source>
</reference>
<dbReference type="PANTHER" id="PTHR43218">
    <property type="entry name" value="PHOSPHORIBOSYLTRANSFERASE-RELATED"/>
    <property type="match status" value="1"/>
</dbReference>
<name>A0A2Y9A3H9_9RHOB</name>
<evidence type="ECO:0000313" key="5">
    <source>
        <dbReference type="Proteomes" id="UP000251571"/>
    </source>
</evidence>
<dbReference type="GO" id="GO:0016740">
    <property type="term" value="F:transferase activity"/>
    <property type="evidence" value="ECO:0007669"/>
    <property type="project" value="UniProtKB-KW"/>
</dbReference>
<keyword evidence="3" id="KW-0808">Transferase</keyword>
<evidence type="ECO:0000313" key="3">
    <source>
        <dbReference type="EMBL" id="SSA38406.1"/>
    </source>
</evidence>
<evidence type="ECO:0000313" key="4">
    <source>
        <dbReference type="Proteomes" id="UP000245839"/>
    </source>
</evidence>
<dbReference type="InterPro" id="IPR000836">
    <property type="entry name" value="PRTase_dom"/>
</dbReference>
<dbReference type="EMBL" id="UETC01000001">
    <property type="protein sequence ID" value="SSA38406.1"/>
    <property type="molecule type" value="Genomic_DNA"/>
</dbReference>
<dbReference type="NCBIfam" id="NF004689">
    <property type="entry name" value="PRK06031.1"/>
    <property type="match status" value="1"/>
</dbReference>
<keyword evidence="4" id="KW-1185">Reference proteome</keyword>
<dbReference type="EMBL" id="QGDJ01000001">
    <property type="protein sequence ID" value="PWJ22128.1"/>
    <property type="molecule type" value="Genomic_DNA"/>
</dbReference>
<dbReference type="Proteomes" id="UP000245839">
    <property type="component" value="Unassembled WGS sequence"/>
</dbReference>
<proteinExistence type="predicted"/>
<reference evidence="3 5" key="1">
    <citation type="submission" date="2016-10" db="EMBL/GenBank/DDBJ databases">
        <authorList>
            <person name="Cai Z."/>
        </authorList>
    </citation>
    <scope>NUCLEOTIDE SEQUENCE [LARGE SCALE GENOMIC DNA]</scope>
    <source>
        <strain evidence="3 5">DSM 25227</strain>
    </source>
</reference>
<accession>A0A2Y9A3H9</accession>
<sequence>MQPHEFWQVLLPPGPTGAEGDRYAAALPDGRRILCPIRVLPGGCDRAVASLIVNQASFAVFDALAESVAQALRPDAPDVIVGIPTLGLPLAEAVARRLDHARMLPLGTSRKFWYDPDLSEPMRSITSPDQEKRLYLDPRLLPLLDGARVALVDDVISTGGSMRAALRLLAKAGVTPVALGVAMRQGTPETDLPLRTAFATPRLTRSPDGWRPA</sequence>
<dbReference type="Proteomes" id="UP000251571">
    <property type="component" value="Unassembled WGS sequence"/>
</dbReference>
<dbReference type="SUPFAM" id="SSF53271">
    <property type="entry name" value="PRTase-like"/>
    <property type="match status" value="1"/>
</dbReference>
<dbReference type="CDD" id="cd06223">
    <property type="entry name" value="PRTases_typeI"/>
    <property type="match status" value="1"/>
</dbReference>
<organism evidence="3 5">
    <name type="scientific">Jannaschia seohaensis</name>
    <dbReference type="NCBI Taxonomy" id="475081"/>
    <lineage>
        <taxon>Bacteria</taxon>
        <taxon>Pseudomonadati</taxon>
        <taxon>Pseudomonadota</taxon>
        <taxon>Alphaproteobacteria</taxon>
        <taxon>Rhodobacterales</taxon>
        <taxon>Roseobacteraceae</taxon>
        <taxon>Jannaschia</taxon>
    </lineage>
</organism>
<dbReference type="Pfam" id="PF00156">
    <property type="entry name" value="Pribosyltran"/>
    <property type="match status" value="1"/>
</dbReference>
<protein>
    <submittedName>
        <fullName evidence="3">Phosphoribosyl transferase domain-containing protein</fullName>
    </submittedName>
    <submittedName>
        <fullName evidence="2">Phosphoribosyl transferase-like protein</fullName>
    </submittedName>
</protein>
<evidence type="ECO:0000313" key="2">
    <source>
        <dbReference type="EMBL" id="PWJ22128.1"/>
    </source>
</evidence>
<dbReference type="AlphaFoldDB" id="A0A2Y9A3H9"/>
<dbReference type="OrthoDB" id="7060065at2"/>
<dbReference type="RefSeq" id="WP_109562713.1">
    <property type="nucleotide sequence ID" value="NZ_QGDJ01000001.1"/>
</dbReference>
<dbReference type="PANTHER" id="PTHR43218:SF1">
    <property type="entry name" value="PHOSPHORIBOSYLTRANSFERASE"/>
    <property type="match status" value="1"/>
</dbReference>